<dbReference type="HAMAP" id="MF_00165">
    <property type="entry name" value="Thymidylate_kinase"/>
    <property type="match status" value="1"/>
</dbReference>
<comment type="function">
    <text evidence="8">Phosphorylation of dTMP to form dTDP in both de novo and salvage pathways of dTTP synthesis.</text>
</comment>
<comment type="similarity">
    <text evidence="1 8">Belongs to the thymidylate kinase family.</text>
</comment>
<feature type="domain" description="Thymidylate kinase-like" evidence="9">
    <location>
        <begin position="56"/>
        <end position="225"/>
    </location>
</feature>
<dbReference type="Pfam" id="PF02223">
    <property type="entry name" value="Thymidylate_kin"/>
    <property type="match status" value="1"/>
</dbReference>
<dbReference type="EMBL" id="PFWU01000049">
    <property type="protein sequence ID" value="PJA45164.1"/>
    <property type="molecule type" value="Genomic_DNA"/>
</dbReference>
<evidence type="ECO:0000256" key="1">
    <source>
        <dbReference type="ARBA" id="ARBA00009776"/>
    </source>
</evidence>
<dbReference type="AlphaFoldDB" id="A0A2M7XBC9"/>
<dbReference type="GO" id="GO:0005524">
    <property type="term" value="F:ATP binding"/>
    <property type="evidence" value="ECO:0007669"/>
    <property type="project" value="UniProtKB-UniRule"/>
</dbReference>
<evidence type="ECO:0000256" key="5">
    <source>
        <dbReference type="ARBA" id="ARBA00022777"/>
    </source>
</evidence>
<dbReference type="GO" id="GO:0005737">
    <property type="term" value="C:cytoplasm"/>
    <property type="evidence" value="ECO:0007669"/>
    <property type="project" value="TreeGrafter"/>
</dbReference>
<keyword evidence="6 8" id="KW-0067">ATP-binding</keyword>
<dbReference type="GO" id="GO:0006235">
    <property type="term" value="P:dTTP biosynthetic process"/>
    <property type="evidence" value="ECO:0007669"/>
    <property type="project" value="UniProtKB-UniRule"/>
</dbReference>
<protein>
    <recommendedName>
        <fullName evidence="8">Thymidylate kinase</fullName>
        <ecNumber evidence="8">2.7.4.9</ecNumber>
    </recommendedName>
    <alternativeName>
        <fullName evidence="8">dTMP kinase</fullName>
    </alternativeName>
</protein>
<comment type="caution">
    <text evidence="10">The sequence shown here is derived from an EMBL/GenBank/DDBJ whole genome shotgun (WGS) entry which is preliminary data.</text>
</comment>
<keyword evidence="5 8" id="KW-0418">Kinase</keyword>
<dbReference type="SUPFAM" id="SSF52540">
    <property type="entry name" value="P-loop containing nucleoside triphosphate hydrolases"/>
    <property type="match status" value="1"/>
</dbReference>
<organism evidence="10 11">
    <name type="scientific">Candidatus Uhrbacteria bacterium CG_4_9_14_3_um_filter_50_9</name>
    <dbReference type="NCBI Taxonomy" id="1975035"/>
    <lineage>
        <taxon>Bacteria</taxon>
        <taxon>Candidatus Uhriibacteriota</taxon>
    </lineage>
</organism>
<comment type="catalytic activity">
    <reaction evidence="7 8">
        <text>dTMP + ATP = dTDP + ADP</text>
        <dbReference type="Rhea" id="RHEA:13517"/>
        <dbReference type="ChEBI" id="CHEBI:30616"/>
        <dbReference type="ChEBI" id="CHEBI:58369"/>
        <dbReference type="ChEBI" id="CHEBI:63528"/>
        <dbReference type="ChEBI" id="CHEBI:456216"/>
        <dbReference type="EC" id="2.7.4.9"/>
    </reaction>
</comment>
<reference evidence="11" key="1">
    <citation type="submission" date="2017-09" db="EMBL/GenBank/DDBJ databases">
        <title>Depth-based differentiation of microbial function through sediment-hosted aquifers and enrichment of novel symbionts in the deep terrestrial subsurface.</title>
        <authorList>
            <person name="Probst A.J."/>
            <person name="Ladd B."/>
            <person name="Jarett J.K."/>
            <person name="Geller-Mcgrath D.E."/>
            <person name="Sieber C.M.K."/>
            <person name="Emerson J.B."/>
            <person name="Anantharaman K."/>
            <person name="Thomas B.C."/>
            <person name="Malmstrom R."/>
            <person name="Stieglmeier M."/>
            <person name="Klingl A."/>
            <person name="Woyke T."/>
            <person name="Ryan C.M."/>
            <person name="Banfield J.F."/>
        </authorList>
    </citation>
    <scope>NUCLEOTIDE SEQUENCE [LARGE SCALE GENOMIC DNA]</scope>
</reference>
<evidence type="ECO:0000256" key="3">
    <source>
        <dbReference type="ARBA" id="ARBA00022727"/>
    </source>
</evidence>
<evidence type="ECO:0000313" key="11">
    <source>
        <dbReference type="Proteomes" id="UP000229385"/>
    </source>
</evidence>
<evidence type="ECO:0000256" key="7">
    <source>
        <dbReference type="ARBA" id="ARBA00048743"/>
    </source>
</evidence>
<dbReference type="GO" id="GO:0006233">
    <property type="term" value="P:dTDP biosynthetic process"/>
    <property type="evidence" value="ECO:0007669"/>
    <property type="project" value="InterPro"/>
</dbReference>
<dbReference type="InterPro" id="IPR027417">
    <property type="entry name" value="P-loop_NTPase"/>
</dbReference>
<dbReference type="GO" id="GO:0006227">
    <property type="term" value="P:dUDP biosynthetic process"/>
    <property type="evidence" value="ECO:0007669"/>
    <property type="project" value="TreeGrafter"/>
</dbReference>
<name>A0A2M7XBC9_9BACT</name>
<evidence type="ECO:0000256" key="2">
    <source>
        <dbReference type="ARBA" id="ARBA00022679"/>
    </source>
</evidence>
<dbReference type="CDD" id="cd01672">
    <property type="entry name" value="TMPK"/>
    <property type="match status" value="1"/>
</dbReference>
<accession>A0A2M7XBC9</accession>
<dbReference type="Gene3D" id="3.40.50.300">
    <property type="entry name" value="P-loop containing nucleotide triphosphate hydrolases"/>
    <property type="match status" value="1"/>
</dbReference>
<evidence type="ECO:0000259" key="9">
    <source>
        <dbReference type="Pfam" id="PF02223"/>
    </source>
</evidence>
<dbReference type="EC" id="2.7.4.9" evidence="8"/>
<evidence type="ECO:0000256" key="4">
    <source>
        <dbReference type="ARBA" id="ARBA00022741"/>
    </source>
</evidence>
<evidence type="ECO:0000256" key="6">
    <source>
        <dbReference type="ARBA" id="ARBA00022840"/>
    </source>
</evidence>
<evidence type="ECO:0000313" key="10">
    <source>
        <dbReference type="EMBL" id="PJA45164.1"/>
    </source>
</evidence>
<dbReference type="GO" id="GO:0004798">
    <property type="term" value="F:dTMP kinase activity"/>
    <property type="evidence" value="ECO:0007669"/>
    <property type="project" value="UniProtKB-UniRule"/>
</dbReference>
<dbReference type="InterPro" id="IPR018094">
    <property type="entry name" value="Thymidylate_kinase"/>
</dbReference>
<gene>
    <name evidence="8" type="primary">tmk</name>
    <name evidence="10" type="ORF">CO174_05010</name>
</gene>
<keyword evidence="4 8" id="KW-0547">Nucleotide-binding</keyword>
<dbReference type="Proteomes" id="UP000229385">
    <property type="component" value="Unassembled WGS sequence"/>
</dbReference>
<dbReference type="InterPro" id="IPR039430">
    <property type="entry name" value="Thymidylate_kin-like_dom"/>
</dbReference>
<keyword evidence="3 8" id="KW-0545">Nucleotide biosynthesis</keyword>
<proteinExistence type="inferred from homology"/>
<dbReference type="PANTHER" id="PTHR10344">
    <property type="entry name" value="THYMIDYLATE KINASE"/>
    <property type="match status" value="1"/>
</dbReference>
<sequence length="237" mass="26862">MKTNGRFIMVDGIAGSGKSTVLKSVHTWAQESDHRIFRLIDWNEPAPPRYEDVSDYDLYFTYEPTRNWVGGAIRYELSREDHPYGGTELADAFALDRQIMYRRLIIPALEAGKIVIQDRGVSSSLVYQPIMPQSVPLEEVMNLPGNQLALAYAPDALILTRIPAELAHARIHARTDEAKGVFAQLDFLKQLEERFQEPWLKELFETRGTTLHTLDTSGTLEETNTQATQLIQSILTT</sequence>
<comment type="caution">
    <text evidence="8">Lacks conserved residue(s) required for the propagation of feature annotation.</text>
</comment>
<dbReference type="PANTHER" id="PTHR10344:SF4">
    <property type="entry name" value="UMP-CMP KINASE 2, MITOCHONDRIAL"/>
    <property type="match status" value="1"/>
</dbReference>
<evidence type="ECO:0000256" key="8">
    <source>
        <dbReference type="HAMAP-Rule" id="MF_00165"/>
    </source>
</evidence>
<keyword evidence="2 8" id="KW-0808">Transferase</keyword>